<comment type="catalytic activity">
    <reaction evidence="9">
        <text>L-seryl-[protein] + ATP = O-phospho-L-seryl-[protein] + ADP + H(+)</text>
        <dbReference type="Rhea" id="RHEA:17989"/>
        <dbReference type="Rhea" id="RHEA-COMP:9863"/>
        <dbReference type="Rhea" id="RHEA-COMP:11604"/>
        <dbReference type="ChEBI" id="CHEBI:15378"/>
        <dbReference type="ChEBI" id="CHEBI:29999"/>
        <dbReference type="ChEBI" id="CHEBI:30616"/>
        <dbReference type="ChEBI" id="CHEBI:83421"/>
        <dbReference type="ChEBI" id="CHEBI:456216"/>
        <dbReference type="EC" id="2.7.11.1"/>
    </reaction>
</comment>
<reference evidence="13" key="1">
    <citation type="submission" date="2023-07" db="EMBL/GenBank/DDBJ databases">
        <authorList>
            <consortium name="AG Swart"/>
            <person name="Singh M."/>
            <person name="Singh A."/>
            <person name="Seah K."/>
            <person name="Emmerich C."/>
        </authorList>
    </citation>
    <scope>NUCLEOTIDE SEQUENCE</scope>
    <source>
        <strain evidence="13">DP1</strain>
    </source>
</reference>
<comment type="catalytic activity">
    <reaction evidence="8">
        <text>L-threonyl-[protein] + ATP = O-phospho-L-threonyl-[protein] + ADP + H(+)</text>
        <dbReference type="Rhea" id="RHEA:46608"/>
        <dbReference type="Rhea" id="RHEA-COMP:11060"/>
        <dbReference type="Rhea" id="RHEA-COMP:11605"/>
        <dbReference type="ChEBI" id="CHEBI:15378"/>
        <dbReference type="ChEBI" id="CHEBI:30013"/>
        <dbReference type="ChEBI" id="CHEBI:30616"/>
        <dbReference type="ChEBI" id="CHEBI:61977"/>
        <dbReference type="ChEBI" id="CHEBI:456216"/>
        <dbReference type="EC" id="2.7.11.1"/>
    </reaction>
</comment>
<dbReference type="InterPro" id="IPR008271">
    <property type="entry name" value="Ser/Thr_kinase_AS"/>
</dbReference>
<dbReference type="GO" id="GO:0007165">
    <property type="term" value="P:signal transduction"/>
    <property type="evidence" value="ECO:0007669"/>
    <property type="project" value="TreeGrafter"/>
</dbReference>
<dbReference type="PANTHER" id="PTHR43895">
    <property type="entry name" value="CALCIUM/CALMODULIN-DEPENDENT PROTEIN KINASE KINASE-RELATED"/>
    <property type="match status" value="1"/>
</dbReference>
<evidence type="ECO:0000313" key="13">
    <source>
        <dbReference type="EMBL" id="CAI2367380.1"/>
    </source>
</evidence>
<dbReference type="PROSITE" id="PS50011">
    <property type="entry name" value="PROTEIN_KINASE_DOM"/>
    <property type="match status" value="1"/>
</dbReference>
<evidence type="ECO:0000256" key="3">
    <source>
        <dbReference type="ARBA" id="ARBA00022527"/>
    </source>
</evidence>
<evidence type="ECO:0000256" key="7">
    <source>
        <dbReference type="ARBA" id="ARBA00022840"/>
    </source>
</evidence>
<evidence type="ECO:0000256" key="11">
    <source>
        <dbReference type="RuleBase" id="RU000304"/>
    </source>
</evidence>
<evidence type="ECO:0000256" key="5">
    <source>
        <dbReference type="ARBA" id="ARBA00022741"/>
    </source>
</evidence>
<keyword evidence="4" id="KW-0808">Transferase</keyword>
<evidence type="ECO:0000256" key="4">
    <source>
        <dbReference type="ARBA" id="ARBA00022679"/>
    </source>
</evidence>
<evidence type="ECO:0000256" key="1">
    <source>
        <dbReference type="ARBA" id="ARBA00011245"/>
    </source>
</evidence>
<comment type="similarity">
    <text evidence="11">Belongs to the protein kinase superfamily.</text>
</comment>
<dbReference type="EC" id="2.7.11.1" evidence="2"/>
<dbReference type="PROSITE" id="PS00107">
    <property type="entry name" value="PROTEIN_KINASE_ATP"/>
    <property type="match status" value="1"/>
</dbReference>
<keyword evidence="5 10" id="KW-0547">Nucleotide-binding</keyword>
<evidence type="ECO:0000256" key="2">
    <source>
        <dbReference type="ARBA" id="ARBA00012513"/>
    </source>
</evidence>
<keyword evidence="3 11" id="KW-0723">Serine/threonine-protein kinase</keyword>
<dbReference type="SMART" id="SM00220">
    <property type="entry name" value="S_TKc"/>
    <property type="match status" value="1"/>
</dbReference>
<dbReference type="GO" id="GO:0005524">
    <property type="term" value="F:ATP binding"/>
    <property type="evidence" value="ECO:0007669"/>
    <property type="project" value="UniProtKB-UniRule"/>
</dbReference>
<evidence type="ECO:0000313" key="14">
    <source>
        <dbReference type="Proteomes" id="UP001295684"/>
    </source>
</evidence>
<dbReference type="AlphaFoldDB" id="A0AAD1ULG8"/>
<dbReference type="SUPFAM" id="SSF56112">
    <property type="entry name" value="Protein kinase-like (PK-like)"/>
    <property type="match status" value="1"/>
</dbReference>
<evidence type="ECO:0000256" key="6">
    <source>
        <dbReference type="ARBA" id="ARBA00022777"/>
    </source>
</evidence>
<dbReference type="GO" id="GO:0004674">
    <property type="term" value="F:protein serine/threonine kinase activity"/>
    <property type="evidence" value="ECO:0007669"/>
    <property type="project" value="UniProtKB-KW"/>
</dbReference>
<organism evidence="13 14">
    <name type="scientific">Euplotes crassus</name>
    <dbReference type="NCBI Taxonomy" id="5936"/>
    <lineage>
        <taxon>Eukaryota</taxon>
        <taxon>Sar</taxon>
        <taxon>Alveolata</taxon>
        <taxon>Ciliophora</taxon>
        <taxon>Intramacronucleata</taxon>
        <taxon>Spirotrichea</taxon>
        <taxon>Hypotrichia</taxon>
        <taxon>Euplotida</taxon>
        <taxon>Euplotidae</taxon>
        <taxon>Moneuplotes</taxon>
    </lineage>
</organism>
<dbReference type="InterPro" id="IPR000719">
    <property type="entry name" value="Prot_kinase_dom"/>
</dbReference>
<keyword evidence="6" id="KW-0418">Kinase</keyword>
<feature type="binding site" evidence="10">
    <location>
        <position position="36"/>
    </location>
    <ligand>
        <name>ATP</name>
        <dbReference type="ChEBI" id="CHEBI:30616"/>
    </ligand>
</feature>
<dbReference type="PANTHER" id="PTHR43895:SF32">
    <property type="entry name" value="SERINE_THREONINE-PROTEIN KINASE CHK1"/>
    <property type="match status" value="1"/>
</dbReference>
<dbReference type="EMBL" id="CAMPGE010008482">
    <property type="protein sequence ID" value="CAI2367380.1"/>
    <property type="molecule type" value="Genomic_DNA"/>
</dbReference>
<comment type="subunit">
    <text evidence="1">Monomer.</text>
</comment>
<dbReference type="InterPro" id="IPR011009">
    <property type="entry name" value="Kinase-like_dom_sf"/>
</dbReference>
<dbReference type="Proteomes" id="UP001295684">
    <property type="component" value="Unassembled WGS sequence"/>
</dbReference>
<dbReference type="Pfam" id="PF00069">
    <property type="entry name" value="Pkinase"/>
    <property type="match status" value="1"/>
</dbReference>
<sequence>MDYCDEYRILRMVGQGAYSRVYLAEQKDTGIRVALKILEDIDDEVHTLAMIKEEVSIMQELDHPNVVQIISHNEQSEVKINEGEVETRFSIAMQLAQYELFQYLFEGGEEFSEKEARWFFHQILSAVESMHCKGISHRDLKPENILLDDEFNIKITDFGFASRRTMSDSYKGSSYYTAPEIHYTGSYSTECADVFSLGVILFVLVSKRPPFRSTENPDSYFKAIRANKMENFWKMHCTTRELKLDFYTKEFRDLITGMFQPNPIHRISLADVKAHPWFEGELPTNDEIIHSLSSRQEIIQGSMTGEEVKISDSHQSLDELCREVHRGISEDNEEVSEREVAPYYPEAKVATQFFSSSDPEDLFTICANFSKNTAGNFKISDKEYSISMELIPEEDETDDLGTTDKTSVTLNILKVPDKNLYCIEMRKTEGDLFAFSSLFKLLKEYFNECSISLS</sequence>
<gene>
    <name evidence="13" type="ORF">ECRASSUSDP1_LOCUS8662</name>
</gene>
<dbReference type="Gene3D" id="1.10.510.10">
    <property type="entry name" value="Transferase(Phosphotransferase) domain 1"/>
    <property type="match status" value="1"/>
</dbReference>
<evidence type="ECO:0000259" key="12">
    <source>
        <dbReference type="PROSITE" id="PS50011"/>
    </source>
</evidence>
<dbReference type="PROSITE" id="PS00108">
    <property type="entry name" value="PROTEIN_KINASE_ST"/>
    <property type="match status" value="1"/>
</dbReference>
<evidence type="ECO:0000256" key="10">
    <source>
        <dbReference type="PROSITE-ProRule" id="PRU10141"/>
    </source>
</evidence>
<protein>
    <recommendedName>
        <fullName evidence="2">non-specific serine/threonine protein kinase</fullName>
        <ecNumber evidence="2">2.7.11.1</ecNumber>
    </recommendedName>
</protein>
<proteinExistence type="inferred from homology"/>
<evidence type="ECO:0000256" key="9">
    <source>
        <dbReference type="ARBA" id="ARBA00048679"/>
    </source>
</evidence>
<keyword evidence="14" id="KW-1185">Reference proteome</keyword>
<accession>A0AAD1ULG8</accession>
<keyword evidence="7 10" id="KW-0067">ATP-binding</keyword>
<feature type="domain" description="Protein kinase" evidence="12">
    <location>
        <begin position="7"/>
        <end position="278"/>
    </location>
</feature>
<dbReference type="InterPro" id="IPR017441">
    <property type="entry name" value="Protein_kinase_ATP_BS"/>
</dbReference>
<evidence type="ECO:0000256" key="8">
    <source>
        <dbReference type="ARBA" id="ARBA00047899"/>
    </source>
</evidence>
<comment type="caution">
    <text evidence="13">The sequence shown here is derived from an EMBL/GenBank/DDBJ whole genome shotgun (WGS) entry which is preliminary data.</text>
</comment>
<dbReference type="FunFam" id="1.10.510.10:FF:000571">
    <property type="entry name" value="Maternal embryonic leucine zipper kinase"/>
    <property type="match status" value="1"/>
</dbReference>
<name>A0AAD1ULG8_EUPCR</name>